<dbReference type="AlphaFoldDB" id="A0A811V469"/>
<evidence type="ECO:0000256" key="1">
    <source>
        <dbReference type="SAM" id="MobiDB-lite"/>
    </source>
</evidence>
<protein>
    <submittedName>
        <fullName evidence="2">(Mediterranean fruit fly) hypothetical protein</fullName>
    </submittedName>
</protein>
<proteinExistence type="predicted"/>
<accession>A0A811V469</accession>
<dbReference type="EMBL" id="CAJHJT010000034">
    <property type="protein sequence ID" value="CAD7005641.1"/>
    <property type="molecule type" value="Genomic_DNA"/>
</dbReference>
<dbReference type="Proteomes" id="UP000606786">
    <property type="component" value="Unassembled WGS sequence"/>
</dbReference>
<keyword evidence="3" id="KW-1185">Reference proteome</keyword>
<feature type="compositionally biased region" description="Basic and acidic residues" evidence="1">
    <location>
        <begin position="27"/>
        <end position="37"/>
    </location>
</feature>
<feature type="region of interest" description="Disordered" evidence="1">
    <location>
        <begin position="19"/>
        <end position="62"/>
    </location>
</feature>
<evidence type="ECO:0000313" key="3">
    <source>
        <dbReference type="Proteomes" id="UP000606786"/>
    </source>
</evidence>
<feature type="non-terminal residue" evidence="2">
    <location>
        <position position="86"/>
    </location>
</feature>
<gene>
    <name evidence="2" type="ORF">CCAP1982_LOCUS13999</name>
</gene>
<reference evidence="2" key="1">
    <citation type="submission" date="2020-11" db="EMBL/GenBank/DDBJ databases">
        <authorList>
            <person name="Whitehead M."/>
        </authorList>
    </citation>
    <scope>NUCLEOTIDE SEQUENCE</scope>
    <source>
        <strain evidence="2">EGII</strain>
    </source>
</reference>
<evidence type="ECO:0000313" key="2">
    <source>
        <dbReference type="EMBL" id="CAD7005641.1"/>
    </source>
</evidence>
<organism evidence="2 3">
    <name type="scientific">Ceratitis capitata</name>
    <name type="common">Mediterranean fruit fly</name>
    <name type="synonym">Tephritis capitata</name>
    <dbReference type="NCBI Taxonomy" id="7213"/>
    <lineage>
        <taxon>Eukaryota</taxon>
        <taxon>Metazoa</taxon>
        <taxon>Ecdysozoa</taxon>
        <taxon>Arthropoda</taxon>
        <taxon>Hexapoda</taxon>
        <taxon>Insecta</taxon>
        <taxon>Pterygota</taxon>
        <taxon>Neoptera</taxon>
        <taxon>Endopterygota</taxon>
        <taxon>Diptera</taxon>
        <taxon>Brachycera</taxon>
        <taxon>Muscomorpha</taxon>
        <taxon>Tephritoidea</taxon>
        <taxon>Tephritidae</taxon>
        <taxon>Ceratitis</taxon>
        <taxon>Ceratitis</taxon>
    </lineage>
</organism>
<name>A0A811V469_CERCA</name>
<comment type="caution">
    <text evidence="2">The sequence shown here is derived from an EMBL/GenBank/DDBJ whole genome shotgun (WGS) entry which is preliminary data.</text>
</comment>
<sequence length="86" mass="8979">VDASGSNNGSEVCRAKVKLDGNWGNKNVDDGDSHSDSESNGDGNEGDDIGSEGRHWQLSGFPGDGAAVLTSSSLTVRFYDVTTPDF</sequence>